<dbReference type="EMBL" id="CAIIXF020000003">
    <property type="protein sequence ID" value="CAH1780042.1"/>
    <property type="molecule type" value="Genomic_DNA"/>
</dbReference>
<dbReference type="Proteomes" id="UP000749559">
    <property type="component" value="Unassembled WGS sequence"/>
</dbReference>
<comment type="caution">
    <text evidence="1">The sequence shown here is derived from an EMBL/GenBank/DDBJ whole genome shotgun (WGS) entry which is preliminary data.</text>
</comment>
<name>A0A8J1URD9_OWEFU</name>
<organism evidence="1 2">
    <name type="scientific">Owenia fusiformis</name>
    <name type="common">Polychaete worm</name>
    <dbReference type="NCBI Taxonomy" id="6347"/>
    <lineage>
        <taxon>Eukaryota</taxon>
        <taxon>Metazoa</taxon>
        <taxon>Spiralia</taxon>
        <taxon>Lophotrochozoa</taxon>
        <taxon>Annelida</taxon>
        <taxon>Polychaeta</taxon>
        <taxon>Sedentaria</taxon>
        <taxon>Canalipalpata</taxon>
        <taxon>Sabellida</taxon>
        <taxon>Oweniida</taxon>
        <taxon>Oweniidae</taxon>
        <taxon>Owenia</taxon>
    </lineage>
</organism>
<evidence type="ECO:0000313" key="2">
    <source>
        <dbReference type="Proteomes" id="UP000749559"/>
    </source>
</evidence>
<evidence type="ECO:0000313" key="1">
    <source>
        <dbReference type="EMBL" id="CAH1780042.1"/>
    </source>
</evidence>
<reference evidence="1" key="1">
    <citation type="submission" date="2022-03" db="EMBL/GenBank/DDBJ databases">
        <authorList>
            <person name="Martin C."/>
        </authorList>
    </citation>
    <scope>NUCLEOTIDE SEQUENCE</scope>
</reference>
<keyword evidence="2" id="KW-1185">Reference proteome</keyword>
<dbReference type="AlphaFoldDB" id="A0A8J1URD9"/>
<sequence length="172" mass="19152">MVRTEAQFKATMNCCALVLLFSFSVAVAMDTRCWSRDTYARAIAVYESVGAFCKVEENSVDNCVVISCKQDCSGYEYGASWNGDHGLICACRNARDIYSELPQDLADDFVPRVGDVLIKQCALYGCMYRSQIYKPGAEIRLRGLCTCKPMEDLTARERQALPDGSLFGWSCV</sequence>
<protein>
    <submittedName>
        <fullName evidence="1">Uncharacterized protein</fullName>
    </submittedName>
</protein>
<gene>
    <name evidence="1" type="ORF">OFUS_LOCUS6788</name>
</gene>
<accession>A0A8J1URD9</accession>
<proteinExistence type="predicted"/>